<sequence>MAKVIKEAVPKCKLIAKQTVQEQLDNTMKKEQAICRCGLLEQLSALHCLLRHGITIWGHIDSENVIKDWLSRGKYMSHDMVNEHIQTIANTVLQLHLSKITTNYSPWYSIIGNEASDTAGREQLHLSIRWVNEDYIVSKNPVGLASIPSTTSDVLTKVIKDMLIRFCLLITFRRGQAFDGAANKQGHGNGVITQIKSENPVAVSIHCFAHCLNLCLQENRGSM</sequence>
<name>A0A1X7UDU2_AMPQE</name>
<dbReference type="OrthoDB" id="10064879at2759"/>
<dbReference type="OMA" id="ITIWGHI"/>
<dbReference type="PANTHER" id="PTHR45749:SF21">
    <property type="entry name" value="DUF4371 DOMAIN-CONTAINING PROTEIN"/>
    <property type="match status" value="1"/>
</dbReference>
<reference evidence="1" key="1">
    <citation type="submission" date="2017-05" db="UniProtKB">
        <authorList>
            <consortium name="EnsemblMetazoa"/>
        </authorList>
    </citation>
    <scope>IDENTIFICATION</scope>
</reference>
<evidence type="ECO:0000313" key="1">
    <source>
        <dbReference type="EnsemblMetazoa" id="Aqu2.1.25815_001"/>
    </source>
</evidence>
<organism evidence="1">
    <name type="scientific">Amphimedon queenslandica</name>
    <name type="common">Sponge</name>
    <dbReference type="NCBI Taxonomy" id="400682"/>
    <lineage>
        <taxon>Eukaryota</taxon>
        <taxon>Metazoa</taxon>
        <taxon>Porifera</taxon>
        <taxon>Demospongiae</taxon>
        <taxon>Heteroscleromorpha</taxon>
        <taxon>Haplosclerida</taxon>
        <taxon>Niphatidae</taxon>
        <taxon>Amphimedon</taxon>
    </lineage>
</organism>
<dbReference type="PANTHER" id="PTHR45749">
    <property type="match status" value="1"/>
</dbReference>
<accession>A0A1X7UDU2</accession>
<proteinExistence type="predicted"/>
<dbReference type="InParanoid" id="A0A1X7UDU2"/>
<dbReference type="eggNOG" id="ENOG502QSU3">
    <property type="taxonomic scope" value="Eukaryota"/>
</dbReference>
<dbReference type="AlphaFoldDB" id="A0A1X7UDU2"/>
<dbReference type="STRING" id="400682.A0A1X7UDU2"/>
<dbReference type="EnsemblMetazoa" id="Aqu2.1.25815_001">
    <property type="protein sequence ID" value="Aqu2.1.25815_001"/>
    <property type="gene ID" value="Aqu2.1.25815"/>
</dbReference>
<protein>
    <submittedName>
        <fullName evidence="1">Uncharacterized protein</fullName>
    </submittedName>
</protein>